<proteinExistence type="predicted"/>
<evidence type="ECO:0000313" key="2">
    <source>
        <dbReference type="EMBL" id="QSZ78279.1"/>
    </source>
</evidence>
<evidence type="ECO:0000256" key="1">
    <source>
        <dbReference type="SAM" id="Phobius"/>
    </source>
</evidence>
<keyword evidence="1" id="KW-0812">Transmembrane</keyword>
<gene>
    <name evidence="2" type="primary">ATP8</name>
</gene>
<reference evidence="2" key="1">
    <citation type="journal article" date="2021" name="Entomol. Res.">
        <title>Characterization of mitochondrial genomes of three new species: Leptocimbex praiaformis, L. clavicornis, and L. yanniae (Hymenoptera: Cimbicidae).</title>
        <authorList>
            <person name="Cheng Y."/>
            <person name="Yan Y."/>
            <person name="Wei M."/>
            <person name="Niu G."/>
        </authorList>
    </citation>
    <scope>NUCLEOTIDE SEQUENCE</scope>
</reference>
<geneLocation type="mitochondrion" evidence="2"/>
<dbReference type="AlphaFoldDB" id="A0A8A3SPC4"/>
<dbReference type="EMBL" id="MT478110">
    <property type="protein sequence ID" value="QSZ78279.1"/>
    <property type="molecule type" value="Genomic_DNA"/>
</dbReference>
<feature type="transmembrane region" description="Helical" evidence="1">
    <location>
        <begin position="12"/>
        <end position="30"/>
    </location>
</feature>
<name>A0A8A3SPC4_9HYME</name>
<accession>A0A8A3SPC4</accession>
<organism evidence="2">
    <name type="scientific">Leptocimbex praiaformis</name>
    <dbReference type="NCBI Taxonomy" id="2819030"/>
    <lineage>
        <taxon>Eukaryota</taxon>
        <taxon>Metazoa</taxon>
        <taxon>Ecdysozoa</taxon>
        <taxon>Arthropoda</taxon>
        <taxon>Hexapoda</taxon>
        <taxon>Insecta</taxon>
        <taxon>Pterygota</taxon>
        <taxon>Neoptera</taxon>
        <taxon>Endopterygota</taxon>
        <taxon>Hymenoptera</taxon>
        <taxon>Tenthredinoidea</taxon>
        <taxon>Cimbicidae</taxon>
        <taxon>Leptocimbex</taxon>
    </lineage>
</organism>
<sequence length="56" mass="7084">MPQMFPLYWLDQYIYFLSLYYIVTMLIFQLKTPTSIKMIESNFKMFIKTKKMNWKW</sequence>
<keyword evidence="1" id="KW-0472">Membrane</keyword>
<protein>
    <submittedName>
        <fullName evidence="2">ATP synthase F0 subunit 8</fullName>
    </submittedName>
</protein>
<keyword evidence="1" id="KW-1133">Transmembrane helix</keyword>
<keyword evidence="2" id="KW-0496">Mitochondrion</keyword>